<gene>
    <name evidence="1" type="ordered locus">MSU_0591</name>
</gene>
<dbReference type="RefSeq" id="WP_013609973.1">
    <property type="nucleotide sequence ID" value="NC_015155.1"/>
</dbReference>
<dbReference type="EMBL" id="CP002525">
    <property type="protein sequence ID" value="ADX98123.1"/>
    <property type="molecule type" value="Genomic_DNA"/>
</dbReference>
<reference evidence="1 2" key="1">
    <citation type="journal article" date="2011" name="J. Bacteriol.">
        <title>Complete genome sequences of two hemotropic Mycoplasmas, Mycoplasma haemofelis strain Ohio2 and Mycoplasma suis strain Illinois.</title>
        <authorList>
            <person name="Messick J.B."/>
            <person name="Santos A.P."/>
            <person name="Guimaraes A.M."/>
        </authorList>
    </citation>
    <scope>NUCLEOTIDE SEQUENCE [LARGE SCALE GENOMIC DNA]</scope>
    <source>
        <strain evidence="1 2">Illinois</strain>
    </source>
</reference>
<dbReference type="HOGENOM" id="CLU_2955676_0_0_14"/>
<proteinExistence type="predicted"/>
<dbReference type="Proteomes" id="UP000007484">
    <property type="component" value="Chromosome"/>
</dbReference>
<protein>
    <submittedName>
        <fullName evidence="1">Uncharacterized protein</fullName>
    </submittedName>
</protein>
<dbReference type="STRING" id="768700.MSU_0591"/>
<accession>F0QRK3</accession>
<organism evidence="1 2">
    <name type="scientific">Mycoplasma suis (strain Illinois)</name>
    <dbReference type="NCBI Taxonomy" id="768700"/>
    <lineage>
        <taxon>Bacteria</taxon>
        <taxon>Bacillati</taxon>
        <taxon>Mycoplasmatota</taxon>
        <taxon>Mollicutes</taxon>
        <taxon>Mycoplasmataceae</taxon>
        <taxon>Mycoplasma</taxon>
    </lineage>
</organism>
<evidence type="ECO:0000313" key="2">
    <source>
        <dbReference type="Proteomes" id="UP000007484"/>
    </source>
</evidence>
<evidence type="ECO:0000313" key="1">
    <source>
        <dbReference type="EMBL" id="ADX98123.1"/>
    </source>
</evidence>
<dbReference type="KEGG" id="mss:MSU_0591"/>
<dbReference type="AlphaFoldDB" id="F0QRK3"/>
<keyword evidence="2" id="KW-1185">Reference proteome</keyword>
<sequence length="66" mass="7259">MKFLTKILFGILTVGAGSSAVSVSYLSNNQQHTKPLKEKNENHSLNANKSLLGEIGNDFGVWNSYF</sequence>
<name>F0QRK3_MYCSL</name>